<accession>A0AAE0KTY7</accession>
<dbReference type="InterPro" id="IPR011050">
    <property type="entry name" value="Pectin_lyase_fold/virulence"/>
</dbReference>
<evidence type="ECO:0000256" key="1">
    <source>
        <dbReference type="ARBA" id="ARBA00004196"/>
    </source>
</evidence>
<evidence type="ECO:0000256" key="8">
    <source>
        <dbReference type="SAM" id="MobiDB-lite"/>
    </source>
</evidence>
<feature type="signal peptide" evidence="9">
    <location>
        <begin position="1"/>
        <end position="23"/>
    </location>
</feature>
<evidence type="ECO:0008006" key="12">
    <source>
        <dbReference type="Google" id="ProtNLM"/>
    </source>
</evidence>
<dbReference type="GO" id="GO:0005576">
    <property type="term" value="C:extracellular region"/>
    <property type="evidence" value="ECO:0007669"/>
    <property type="project" value="UniProtKB-SubCell"/>
</dbReference>
<protein>
    <recommendedName>
        <fullName evidence="12">Pectate lyase C</fullName>
    </recommendedName>
</protein>
<evidence type="ECO:0000313" key="11">
    <source>
        <dbReference type="Proteomes" id="UP001190700"/>
    </source>
</evidence>
<proteinExistence type="predicted"/>
<dbReference type="PANTHER" id="PTHR11319">
    <property type="entry name" value="G PROTEIN-COUPLED RECEPTOR-RELATED"/>
    <property type="match status" value="1"/>
</dbReference>
<dbReference type="PROSITE" id="PS00018">
    <property type="entry name" value="EF_HAND_1"/>
    <property type="match status" value="1"/>
</dbReference>
<comment type="subcellular location">
    <subcellularLocation>
        <location evidence="1">Cell envelope</location>
    </subcellularLocation>
    <subcellularLocation>
        <location evidence="2">Cell outer membrane</location>
    </subcellularLocation>
    <subcellularLocation>
        <location evidence="3">Secreted</location>
    </subcellularLocation>
</comment>
<reference evidence="10 11" key="1">
    <citation type="journal article" date="2015" name="Genome Biol. Evol.">
        <title>Comparative Genomics of a Bacterivorous Green Alga Reveals Evolutionary Causalities and Consequences of Phago-Mixotrophic Mode of Nutrition.</title>
        <authorList>
            <person name="Burns J.A."/>
            <person name="Paasch A."/>
            <person name="Narechania A."/>
            <person name="Kim E."/>
        </authorList>
    </citation>
    <scope>NUCLEOTIDE SEQUENCE [LARGE SCALE GENOMIC DNA]</scope>
    <source>
        <strain evidence="10 11">PLY_AMNH</strain>
    </source>
</reference>
<evidence type="ECO:0000256" key="2">
    <source>
        <dbReference type="ARBA" id="ARBA00004442"/>
    </source>
</evidence>
<comment type="caution">
    <text evidence="10">The sequence shown here is derived from an EMBL/GenBank/DDBJ whole genome shotgun (WGS) entry which is preliminary data.</text>
</comment>
<sequence>MGVEVHIWCILLAQLSLVVLVQAEAAPLLPTFAELDLSHDGCISLLEYEVALSRLRAEFSACFGQDSSTQPPRSFSRDLLQIEERTSQSAPPLSPQVSFMPSPPDGSDASAVVVIDSEAAASTQLAQSVADMDTAAVVLRVNATLRSALARVTRTLSLTGECHSTIESYCIIDGDGRFRVLEVFGQDGNLTLRHIHLTNGYLTGPNVFGGAGLLLSQGSVAVVDECHVSQCDAESTPGSDIHTEILGGAGVAVFFGSQLWMANTRIEHCSLRLSLGGAGVGFFGGSGTLLNCSFLYNTVAESLGGGGIGVLDFSQDANGTAVWSSNVSITGSYIAHNFGAETVGGAGVGICPTAPIAASIHVTLENTAVHNNSFDGDSYDDEYSYGGGLLSFGLPGFETYLAVQSCEFRMNRARKEGGSAFLWTSSTSAVAHSVFRDSSSQGSGGGLATADAVLNLTDTWIFGNSARQGGGGCFRYEGTTDFSVDYWNALQVERVLFQDNTATTSGGGLYTDSTSVSIIDSNFQQNAADEGGNLFMTQTIAAVSHCLFAKGFAYSRGGGIAIEENGSNGLWLQDTRITECRSDVYGGGIYIMSDSPMILSDLLLDGNVAGYHGGNGYMDGNYNEGNMALVVDVSNTNIEAGQAGSDGAGLYVFNMHAFLTNTTIFSCVAARYGGAVAFAQMSIVTLDRVYIRDNLADKGEFLQMLSALLFPRKPCALT</sequence>
<evidence type="ECO:0000256" key="3">
    <source>
        <dbReference type="ARBA" id="ARBA00004613"/>
    </source>
</evidence>
<dbReference type="Proteomes" id="UP001190700">
    <property type="component" value="Unassembled WGS sequence"/>
</dbReference>
<evidence type="ECO:0000256" key="7">
    <source>
        <dbReference type="ARBA" id="ARBA00023237"/>
    </source>
</evidence>
<evidence type="ECO:0000256" key="5">
    <source>
        <dbReference type="ARBA" id="ARBA00022729"/>
    </source>
</evidence>
<gene>
    <name evidence="10" type="ORF">CYMTET_30416</name>
</gene>
<dbReference type="InterPro" id="IPR006626">
    <property type="entry name" value="PbH1"/>
</dbReference>
<organism evidence="10 11">
    <name type="scientific">Cymbomonas tetramitiformis</name>
    <dbReference type="NCBI Taxonomy" id="36881"/>
    <lineage>
        <taxon>Eukaryota</taxon>
        <taxon>Viridiplantae</taxon>
        <taxon>Chlorophyta</taxon>
        <taxon>Pyramimonadophyceae</taxon>
        <taxon>Pyramimonadales</taxon>
        <taxon>Pyramimonadaceae</taxon>
        <taxon>Cymbomonas</taxon>
    </lineage>
</organism>
<name>A0AAE0KTY7_9CHLO</name>
<keyword evidence="6" id="KW-0472">Membrane</keyword>
<keyword evidence="11" id="KW-1185">Reference proteome</keyword>
<feature type="region of interest" description="Disordered" evidence="8">
    <location>
        <begin position="86"/>
        <end position="105"/>
    </location>
</feature>
<keyword evidence="7" id="KW-0998">Cell outer membrane</keyword>
<evidence type="ECO:0000313" key="10">
    <source>
        <dbReference type="EMBL" id="KAK3260641.1"/>
    </source>
</evidence>
<feature type="compositionally biased region" description="Polar residues" evidence="8">
    <location>
        <begin position="87"/>
        <end position="99"/>
    </location>
</feature>
<evidence type="ECO:0000256" key="9">
    <source>
        <dbReference type="SAM" id="SignalP"/>
    </source>
</evidence>
<evidence type="ECO:0000256" key="6">
    <source>
        <dbReference type="ARBA" id="ARBA00023136"/>
    </source>
</evidence>
<dbReference type="SUPFAM" id="SSF51126">
    <property type="entry name" value="Pectin lyase-like"/>
    <property type="match status" value="2"/>
</dbReference>
<dbReference type="PANTHER" id="PTHR11319:SF35">
    <property type="entry name" value="OUTER MEMBRANE PROTEIN PMPC-RELATED"/>
    <property type="match status" value="1"/>
</dbReference>
<dbReference type="AlphaFoldDB" id="A0AAE0KTY7"/>
<feature type="chain" id="PRO_5042082460" description="Pectate lyase C" evidence="9">
    <location>
        <begin position="24"/>
        <end position="718"/>
    </location>
</feature>
<dbReference type="InterPro" id="IPR018247">
    <property type="entry name" value="EF_Hand_1_Ca_BS"/>
</dbReference>
<dbReference type="SMART" id="SM00710">
    <property type="entry name" value="PbH1"/>
    <property type="match status" value="9"/>
</dbReference>
<keyword evidence="5 9" id="KW-0732">Signal</keyword>
<dbReference type="NCBIfam" id="TIGR01376">
    <property type="entry name" value="POMP_repeat"/>
    <property type="match status" value="1"/>
</dbReference>
<keyword evidence="4" id="KW-0964">Secreted</keyword>
<dbReference type="InterPro" id="IPR003368">
    <property type="entry name" value="POMP_repeat"/>
</dbReference>
<dbReference type="EMBL" id="LGRX02017549">
    <property type="protein sequence ID" value="KAK3260641.1"/>
    <property type="molecule type" value="Genomic_DNA"/>
</dbReference>
<evidence type="ECO:0000256" key="4">
    <source>
        <dbReference type="ARBA" id="ARBA00022525"/>
    </source>
</evidence>